<keyword evidence="2" id="KW-1185">Reference proteome</keyword>
<dbReference type="EMBL" id="MAJZ01000358">
    <property type="protein sequence ID" value="OCH77733.1"/>
    <property type="molecule type" value="Genomic_DNA"/>
</dbReference>
<gene>
    <name evidence="1" type="ORF">A6E14_07250</name>
</gene>
<organism evidence="1 2">
    <name type="scientific">Vibrio genomosp. F10</name>
    <dbReference type="NCBI Taxonomy" id="723171"/>
    <lineage>
        <taxon>Bacteria</taxon>
        <taxon>Pseudomonadati</taxon>
        <taxon>Pseudomonadota</taxon>
        <taxon>Gammaproteobacteria</taxon>
        <taxon>Vibrionales</taxon>
        <taxon>Vibrionaceae</taxon>
        <taxon>Vibrio</taxon>
    </lineage>
</organism>
<evidence type="ECO:0008006" key="3">
    <source>
        <dbReference type="Google" id="ProtNLM"/>
    </source>
</evidence>
<dbReference type="RefSeq" id="WP_017039726.1">
    <property type="nucleotide sequence ID" value="NZ_JBNGCH010000358.1"/>
</dbReference>
<protein>
    <recommendedName>
        <fullName evidence="3">DUF3541 domain-containing protein</fullName>
    </recommendedName>
</protein>
<comment type="caution">
    <text evidence="1">The sequence shown here is derived from an EMBL/GenBank/DDBJ whole genome shotgun (WGS) entry which is preliminary data.</text>
</comment>
<dbReference type="AlphaFoldDB" id="A0A1B9R0Y1"/>
<dbReference type="Proteomes" id="UP000093173">
    <property type="component" value="Unassembled WGS sequence"/>
</dbReference>
<dbReference type="Pfam" id="PF12060">
    <property type="entry name" value="DUF3541"/>
    <property type="match status" value="1"/>
</dbReference>
<evidence type="ECO:0000313" key="2">
    <source>
        <dbReference type="Proteomes" id="UP000093173"/>
    </source>
</evidence>
<reference evidence="2" key="1">
    <citation type="submission" date="2016-06" db="EMBL/GenBank/DDBJ databases">
        <authorList>
            <person name="Hehemann J.-H."/>
            <person name="Arevalo P."/>
            <person name="Datta M.S."/>
            <person name="Polz M.F."/>
        </authorList>
    </citation>
    <scope>NUCLEOTIDE SEQUENCE [LARGE SCALE GENOMIC DNA]</scope>
    <source>
        <strain evidence="2">9CSC122</strain>
    </source>
</reference>
<name>A0A1B9R0Y1_9VIBR</name>
<dbReference type="InterPro" id="IPR021928">
    <property type="entry name" value="DUF3541"/>
</dbReference>
<accession>A0A1B9R0Y1</accession>
<evidence type="ECO:0000313" key="1">
    <source>
        <dbReference type="EMBL" id="OCH77733.1"/>
    </source>
</evidence>
<proteinExistence type="predicted"/>
<sequence length="381" mass="43947">MLNVKNINAVIIAGLLIIGVIFVDGVKAQSNAIENRSIPTSLSDNGFKASRYQESATLIRETYESQLYTLSAFKKGHFGLRMYRQTLDEKYAGAIWSDMARVASRLNRFSQEVHTAEQIILYSENRLKSYLGETDERSIRRYNTTLHHPEYLYLGVDLLGSMARANEYGLKHQDDKKLREVLRRYDFNLYATNPDMIKAWAAQLANQVYWLRQLQEQDVVEEFTTAFRSTYPDYEDKQLTSQQYGNKIYGMTHIIFADSQYYQKPVNEVSHQWIYDYFRDNIDTILLRTKEDIIAEVGIAFLLAGLEDDPVVEKTRQAIQGAVNKDKGMIPSTKGDFDLSYGEHRNVLAIMLLDWQGPHTAPVFNQHKNLFNNMPYGLTGK</sequence>